<evidence type="ECO:0000313" key="3">
    <source>
        <dbReference type="Proteomes" id="UP000050741"/>
    </source>
</evidence>
<name>A0A183CKP2_GLOPA</name>
<accession>A0A183CKP2</accession>
<organism evidence="3 4">
    <name type="scientific">Globodera pallida</name>
    <name type="common">Potato cyst nematode worm</name>
    <name type="synonym">Heterodera pallida</name>
    <dbReference type="NCBI Taxonomy" id="36090"/>
    <lineage>
        <taxon>Eukaryota</taxon>
        <taxon>Metazoa</taxon>
        <taxon>Ecdysozoa</taxon>
        <taxon>Nematoda</taxon>
        <taxon>Chromadorea</taxon>
        <taxon>Rhabditida</taxon>
        <taxon>Tylenchina</taxon>
        <taxon>Tylenchomorpha</taxon>
        <taxon>Tylenchoidea</taxon>
        <taxon>Heteroderidae</taxon>
        <taxon>Heteroderinae</taxon>
        <taxon>Globodera</taxon>
    </lineage>
</organism>
<protein>
    <submittedName>
        <fullName evidence="4">Uncharacterized protein</fullName>
    </submittedName>
</protein>
<reference evidence="3" key="2">
    <citation type="submission" date="2014-05" db="EMBL/GenBank/DDBJ databases">
        <title>The genome and life-stage specific transcriptomes of Globodera pallida elucidate key aspects of plant parasitism by a cyst nematode.</title>
        <authorList>
            <person name="Cotton J.A."/>
            <person name="Lilley C.J."/>
            <person name="Jones L.M."/>
            <person name="Kikuchi T."/>
            <person name="Reid A.J."/>
            <person name="Thorpe P."/>
            <person name="Tsai I.J."/>
            <person name="Beasley H."/>
            <person name="Blok V."/>
            <person name="Cock P.J.A."/>
            <person name="Van den Akker S.E."/>
            <person name="Holroyd N."/>
            <person name="Hunt M."/>
            <person name="Mantelin S."/>
            <person name="Naghra H."/>
            <person name="Pain A."/>
            <person name="Palomares-Rius J.E."/>
            <person name="Zarowiecki M."/>
            <person name="Berriman M."/>
            <person name="Jones J.T."/>
            <person name="Urwin P.E."/>
        </authorList>
    </citation>
    <scope>NUCLEOTIDE SEQUENCE [LARGE SCALE GENOMIC DNA]</scope>
    <source>
        <strain evidence="3">Lindley</strain>
    </source>
</reference>
<keyword evidence="2" id="KW-0732">Signal</keyword>
<sequence length="225" mass="24284">MIALTLIPLHLLIFIVAVVFIVLAQCCACCKHKKKEHRPDKFASSNDSNYSTLGQLDTQIFVKPRGSNWTPAASGYSARNKGADRNATARILKAPKFASSHDQDYMTLAQLDTSIFVKKQPPKSRAPPARSSVSGFSNFDSALSILANDSNYSTLGKLDAEIFAEMRPKTPKGTPAVAEKKPETPKGTPAVAEKKPETPKVTPAVAKKKPETPKGTPAGRPRAVQ</sequence>
<dbReference type="Proteomes" id="UP000050741">
    <property type="component" value="Unassembled WGS sequence"/>
</dbReference>
<dbReference type="AlphaFoldDB" id="A0A183CKP2"/>
<feature type="region of interest" description="Disordered" evidence="1">
    <location>
        <begin position="166"/>
        <end position="225"/>
    </location>
</feature>
<evidence type="ECO:0000313" key="4">
    <source>
        <dbReference type="WBParaSite" id="GPLIN_001344800"/>
    </source>
</evidence>
<reference evidence="4" key="3">
    <citation type="submission" date="2016-06" db="UniProtKB">
        <authorList>
            <consortium name="WormBaseParasite"/>
        </authorList>
    </citation>
    <scope>IDENTIFICATION</scope>
</reference>
<reference evidence="3" key="1">
    <citation type="submission" date="2013-12" db="EMBL/GenBank/DDBJ databases">
        <authorList>
            <person name="Aslett M."/>
        </authorList>
    </citation>
    <scope>NUCLEOTIDE SEQUENCE [LARGE SCALE GENOMIC DNA]</scope>
    <source>
        <strain evidence="3">Lindley</strain>
    </source>
</reference>
<dbReference type="WBParaSite" id="GPLIN_001344800">
    <property type="protein sequence ID" value="GPLIN_001344800"/>
    <property type="gene ID" value="GPLIN_001344800"/>
</dbReference>
<evidence type="ECO:0000256" key="1">
    <source>
        <dbReference type="SAM" id="MobiDB-lite"/>
    </source>
</evidence>
<feature type="chain" id="PRO_5008147753" evidence="2">
    <location>
        <begin position="25"/>
        <end position="225"/>
    </location>
</feature>
<feature type="signal peptide" evidence="2">
    <location>
        <begin position="1"/>
        <end position="24"/>
    </location>
</feature>
<keyword evidence="3" id="KW-1185">Reference proteome</keyword>
<evidence type="ECO:0000256" key="2">
    <source>
        <dbReference type="SAM" id="SignalP"/>
    </source>
</evidence>
<proteinExistence type="predicted"/>